<gene>
    <name evidence="1" type="ORF">Csp_A06040</name>
</gene>
<sequence>MYPKQSLGPQRGGQIHCFAASNSFFLVSESSTATSLEIQVEMWQ</sequence>
<dbReference type="EMBL" id="FN543104">
    <property type="protein sequence ID" value="CBA28190.1"/>
    <property type="molecule type" value="Genomic_DNA"/>
</dbReference>
<protein>
    <submittedName>
        <fullName evidence="1">Uncharacterized protein</fullName>
    </submittedName>
</protein>
<name>C9Y903_CURXX</name>
<evidence type="ECO:0000313" key="1">
    <source>
        <dbReference type="EMBL" id="CBA28190.1"/>
    </source>
</evidence>
<proteinExistence type="predicted"/>
<dbReference type="AlphaFoldDB" id="C9Y903"/>
<organism evidence="1">
    <name type="scientific">Curvibacter symbiont subsp. Hydra magnipapillata</name>
    <dbReference type="NCBI Taxonomy" id="667019"/>
    <lineage>
        <taxon>Bacteria</taxon>
        <taxon>Pseudomonadati</taxon>
        <taxon>Pseudomonadota</taxon>
        <taxon>Betaproteobacteria</taxon>
        <taxon>Burkholderiales</taxon>
        <taxon>Comamonadaceae</taxon>
        <taxon>Curvibacter</taxon>
    </lineage>
</organism>
<reference evidence="1" key="1">
    <citation type="journal article" date="2010" name="Nature">
        <title>The dynamic genome of Hydra.</title>
        <authorList>
            <person name="Chapman J.A."/>
            <person name="Kirkness E.F."/>
            <person name="Simakov O."/>
            <person name="Hampson S.E."/>
            <person name="Mitros T."/>
            <person name="Weinmaier T."/>
            <person name="Rattei T."/>
            <person name="Balasubramanian P.G."/>
            <person name="Borman J."/>
            <person name="Busam D."/>
            <person name="Disbennett K."/>
            <person name="Pfannkoch C."/>
            <person name="Sumin N."/>
            <person name="Sutton G."/>
            <person name="Viswanathan L."/>
            <person name="Walenz B."/>
            <person name="Goodstein D.M."/>
            <person name="Hellsten U."/>
            <person name="Kawashima T."/>
            <person name="Prochnik S.E."/>
            <person name="Putnam N.H."/>
            <person name="Shu S."/>
            <person name="Blumberg B."/>
            <person name="Dana C.E."/>
            <person name="Gee L."/>
            <person name="Kibler D.F."/>
            <person name="Law L."/>
            <person name="Lindgens D."/>
            <person name="Martinez D.E."/>
            <person name="Peng J."/>
            <person name="Wigge P.A."/>
            <person name="Bertulat B."/>
            <person name="Guder C."/>
            <person name="Nakamura Y."/>
            <person name="Ozbek S."/>
            <person name="Watanabe H."/>
            <person name="Khalturin K."/>
            <person name="Hemmrich G."/>
            <person name="Franke A."/>
            <person name="Augustin R."/>
            <person name="Fraune S."/>
            <person name="Hayakawa E."/>
            <person name="Hayakawa S."/>
            <person name="Hirose M."/>
            <person name="Hwang J."/>
            <person name="Ikeo K."/>
            <person name="Nishimiya-Fujisawa C."/>
            <person name="Ogura A."/>
            <person name="Takahashi T."/>
            <person name="Steinmetz P.R."/>
            <person name="Zhang X."/>
            <person name="Aufschnaiter R."/>
            <person name="Eder M.K."/>
            <person name="Gorny A.K."/>
            <person name="Salvenmoser W."/>
            <person name="Heimberg A.M."/>
            <person name="Wheeler B.M."/>
            <person name="Peterson K.J."/>
            <person name="Boettger A."/>
            <person name="Tischler P."/>
            <person name="Wolf A."/>
            <person name="Gojobori T."/>
            <person name="Remington K.A."/>
            <person name="Strausberg R.L."/>
            <person name="Venter J."/>
            <person name="Technau U."/>
            <person name="Hobmayer B."/>
            <person name="Bosch T.C."/>
            <person name="Holstein T.W."/>
            <person name="Fujisawa T."/>
            <person name="Bode H.R."/>
            <person name="David C.N."/>
            <person name="Rokhsar D.S."/>
            <person name="Steele R.E."/>
        </authorList>
    </citation>
    <scope>NUCLEOTIDE SEQUENCE</scope>
</reference>
<accession>C9Y903</accession>